<feature type="domain" description="PhoU" evidence="4">
    <location>
        <begin position="24"/>
        <end position="108"/>
    </location>
</feature>
<dbReference type="PANTHER" id="PTHR42930:SF3">
    <property type="entry name" value="PHOSPHATE-SPECIFIC TRANSPORT SYSTEM ACCESSORY PROTEIN PHOU"/>
    <property type="match status" value="1"/>
</dbReference>
<feature type="domain" description="PhoU" evidence="4">
    <location>
        <begin position="130"/>
        <end position="215"/>
    </location>
</feature>
<dbReference type="PANTHER" id="PTHR42930">
    <property type="entry name" value="PHOSPHATE-SPECIFIC TRANSPORT SYSTEM ACCESSORY PROTEIN PHOU"/>
    <property type="match status" value="1"/>
</dbReference>
<dbReference type="InterPro" id="IPR028366">
    <property type="entry name" value="PhoU"/>
</dbReference>
<dbReference type="PIRSF" id="PIRSF003107">
    <property type="entry name" value="PhoU"/>
    <property type="match status" value="1"/>
</dbReference>
<comment type="subcellular location">
    <subcellularLocation>
        <location evidence="3">Cytoplasm</location>
    </subcellularLocation>
</comment>
<comment type="function">
    <text evidence="3">Plays a role in the regulation of phosphate uptake.</text>
</comment>
<reference evidence="5 6" key="1">
    <citation type="submission" date="2022-07" db="EMBL/GenBank/DDBJ databases">
        <title>Methylomonas rivi sp. nov., Methylomonas rosea sp. nov., Methylomonas aureus sp. nov. and Methylomonas subterranea sp. nov., four novel methanotrophs isolated from a freshwater creek and the deep terrestrial subsurface.</title>
        <authorList>
            <person name="Abin C."/>
            <person name="Sankaranarayanan K."/>
            <person name="Garner C."/>
            <person name="Sindelar R."/>
            <person name="Kotary K."/>
            <person name="Garner R."/>
            <person name="Barclay S."/>
            <person name="Lawson P."/>
            <person name="Krumholz L."/>
        </authorList>
    </citation>
    <scope>NUCLEOTIDE SEQUENCE [LARGE SCALE GENOMIC DNA]</scope>
    <source>
        <strain evidence="5 6">SURF-2</strain>
    </source>
</reference>
<comment type="similarity">
    <text evidence="1 3">Belongs to the PhoU family.</text>
</comment>
<dbReference type="SUPFAM" id="SSF109755">
    <property type="entry name" value="PhoU-like"/>
    <property type="match status" value="1"/>
</dbReference>
<sequence>MSNITEHLVRGFDDEINHARQLVIEMTQLVTRRMEQALLALEAGDDTVARQVVAGDKQVDRYEVAIDGAVLKILARRNPVAGDLRTVLSISKIAVELEKIGNDIADFAGLVAYLFGPDTSNPNHALLLEISKFGNLIKSMLDRLTLVLEKNDIQPAYSLLENERDCQEEFRDGIRQQLDFAIQDARRIGRALTLMRMMKVLEGCGEHCCHIAEYVIFMQDSIDVRHQMPK</sequence>
<protein>
    <recommendedName>
        <fullName evidence="3">Phosphate-specific transport system accessory protein PhoU</fullName>
    </recommendedName>
</protein>
<comment type="subunit">
    <text evidence="3">Homodimer.</text>
</comment>
<keyword evidence="6" id="KW-1185">Reference proteome</keyword>
<name>A0ABT1TGY1_9GAMM</name>
<keyword evidence="3" id="KW-0813">Transport</keyword>
<organism evidence="5 6">
    <name type="scientific">Methylomonas subterranea</name>
    <dbReference type="NCBI Taxonomy" id="2952225"/>
    <lineage>
        <taxon>Bacteria</taxon>
        <taxon>Pseudomonadati</taxon>
        <taxon>Pseudomonadota</taxon>
        <taxon>Gammaproteobacteria</taxon>
        <taxon>Methylococcales</taxon>
        <taxon>Methylococcaceae</taxon>
        <taxon>Methylomonas</taxon>
    </lineage>
</organism>
<dbReference type="Pfam" id="PF01895">
    <property type="entry name" value="PhoU"/>
    <property type="match status" value="2"/>
</dbReference>
<dbReference type="InterPro" id="IPR026022">
    <property type="entry name" value="PhoU_dom"/>
</dbReference>
<evidence type="ECO:0000259" key="4">
    <source>
        <dbReference type="Pfam" id="PF01895"/>
    </source>
</evidence>
<comment type="caution">
    <text evidence="5">The sequence shown here is derived from an EMBL/GenBank/DDBJ whole genome shotgun (WGS) entry which is preliminary data.</text>
</comment>
<dbReference type="EMBL" id="JANIBJ010000019">
    <property type="protein sequence ID" value="MCQ8104713.1"/>
    <property type="molecule type" value="Genomic_DNA"/>
</dbReference>
<dbReference type="Proteomes" id="UP001524499">
    <property type="component" value="Unassembled WGS sequence"/>
</dbReference>
<evidence type="ECO:0000313" key="5">
    <source>
        <dbReference type="EMBL" id="MCQ8104713.1"/>
    </source>
</evidence>
<dbReference type="Gene3D" id="1.20.58.220">
    <property type="entry name" value="Phosphate transport system protein phou homolog 2, domain 2"/>
    <property type="match status" value="1"/>
</dbReference>
<evidence type="ECO:0000313" key="6">
    <source>
        <dbReference type="Proteomes" id="UP001524499"/>
    </source>
</evidence>
<evidence type="ECO:0000256" key="3">
    <source>
        <dbReference type="PIRNR" id="PIRNR003107"/>
    </source>
</evidence>
<accession>A0ABT1TGY1</accession>
<gene>
    <name evidence="5" type="primary">phoU</name>
    <name evidence="5" type="ORF">NP590_11400</name>
</gene>
<dbReference type="RefSeq" id="WP_256602514.1">
    <property type="nucleotide sequence ID" value="NZ_JANIBJ010000019.1"/>
</dbReference>
<keyword evidence="3" id="KW-0963">Cytoplasm</keyword>
<dbReference type="InterPro" id="IPR038078">
    <property type="entry name" value="PhoU-like_sf"/>
</dbReference>
<evidence type="ECO:0000256" key="2">
    <source>
        <dbReference type="ARBA" id="ARBA00022592"/>
    </source>
</evidence>
<proteinExistence type="inferred from homology"/>
<dbReference type="NCBIfam" id="TIGR02135">
    <property type="entry name" value="phoU_full"/>
    <property type="match status" value="1"/>
</dbReference>
<keyword evidence="2 3" id="KW-0592">Phosphate transport</keyword>
<evidence type="ECO:0000256" key="1">
    <source>
        <dbReference type="ARBA" id="ARBA00008107"/>
    </source>
</evidence>